<reference evidence="3" key="1">
    <citation type="journal article" date="2019" name="Int. J. Syst. Evol. Microbiol.">
        <title>The Global Catalogue of Microorganisms (GCM) 10K type strain sequencing project: providing services to taxonomists for standard genome sequencing and annotation.</title>
        <authorList>
            <consortium name="The Broad Institute Genomics Platform"/>
            <consortium name="The Broad Institute Genome Sequencing Center for Infectious Disease"/>
            <person name="Wu L."/>
            <person name="Ma J."/>
        </authorList>
    </citation>
    <scope>NUCLEOTIDE SEQUENCE [LARGE SCALE GENOMIC DNA]</scope>
    <source>
        <strain evidence="3">JCM 18274</strain>
    </source>
</reference>
<keyword evidence="1" id="KW-0812">Transmembrane</keyword>
<dbReference type="EMBL" id="BAABJH010000006">
    <property type="protein sequence ID" value="GAA4898789.1"/>
    <property type="molecule type" value="Genomic_DNA"/>
</dbReference>
<protein>
    <recommendedName>
        <fullName evidence="4">DNA topoisomerase IV</fullName>
    </recommendedName>
</protein>
<evidence type="ECO:0000313" key="2">
    <source>
        <dbReference type="EMBL" id="GAA4898789.1"/>
    </source>
</evidence>
<comment type="caution">
    <text evidence="2">The sequence shown here is derived from an EMBL/GenBank/DDBJ whole genome shotgun (WGS) entry which is preliminary data.</text>
</comment>
<feature type="transmembrane region" description="Helical" evidence="1">
    <location>
        <begin position="12"/>
        <end position="36"/>
    </location>
</feature>
<evidence type="ECO:0000313" key="3">
    <source>
        <dbReference type="Proteomes" id="UP001500433"/>
    </source>
</evidence>
<evidence type="ECO:0000256" key="1">
    <source>
        <dbReference type="SAM" id="Phobius"/>
    </source>
</evidence>
<name>A0ABP9FD22_9FLAO</name>
<accession>A0ABP9FD22</accession>
<proteinExistence type="predicted"/>
<organism evidence="2 3">
    <name type="scientific">Flaviramulus aquimarinus</name>
    <dbReference type="NCBI Taxonomy" id="1170456"/>
    <lineage>
        <taxon>Bacteria</taxon>
        <taxon>Pseudomonadati</taxon>
        <taxon>Bacteroidota</taxon>
        <taxon>Flavobacteriia</taxon>
        <taxon>Flavobacteriales</taxon>
        <taxon>Flavobacteriaceae</taxon>
        <taxon>Flaviramulus</taxon>
    </lineage>
</organism>
<keyword evidence="1" id="KW-1133">Transmembrane helix</keyword>
<dbReference type="Proteomes" id="UP001500433">
    <property type="component" value="Unassembled WGS sequence"/>
</dbReference>
<gene>
    <name evidence="2" type="ORF">GCM10023311_24890</name>
</gene>
<keyword evidence="1" id="KW-0472">Membrane</keyword>
<sequence length="145" mass="17053">MEVSKISRINSILLLALPFNTYAMRFLVLLLLFLLFSCYETPRNCKDYKTGEFFSEVVINDQLFKSSFKRSKNLQVEVYNNKTDSSQLRWINNCEVIFKTINPKNMAEQKDIHLKILTTTDSSYTYEYSYVGEVKKQKGIAYRVK</sequence>
<keyword evidence="3" id="KW-1185">Reference proteome</keyword>
<evidence type="ECO:0008006" key="4">
    <source>
        <dbReference type="Google" id="ProtNLM"/>
    </source>
</evidence>